<organism evidence="1 2">
    <name type="scientific">Belnapia rosea</name>
    <dbReference type="NCBI Taxonomy" id="938405"/>
    <lineage>
        <taxon>Bacteria</taxon>
        <taxon>Pseudomonadati</taxon>
        <taxon>Pseudomonadota</taxon>
        <taxon>Alphaproteobacteria</taxon>
        <taxon>Acetobacterales</taxon>
        <taxon>Roseomonadaceae</taxon>
        <taxon>Belnapia</taxon>
    </lineage>
</organism>
<name>A0A1G7AKW6_9PROT</name>
<sequence>MTTPIAEDFPAIRARLEAIRAEEQRPAAEPERRAEARPAQPVDFYSWLTGGTLWAPGA</sequence>
<dbReference type="EMBL" id="FMZX01000020">
    <property type="protein sequence ID" value="SDE15117.1"/>
    <property type="molecule type" value="Genomic_DNA"/>
</dbReference>
<dbReference type="AlphaFoldDB" id="A0A1G7AKW6"/>
<evidence type="ECO:0000313" key="1">
    <source>
        <dbReference type="EMBL" id="SDE15117.1"/>
    </source>
</evidence>
<dbReference type="RefSeq" id="WP_143018243.1">
    <property type="nucleotide sequence ID" value="NZ_FMZX01000020.1"/>
</dbReference>
<accession>A0A1G7AKW6</accession>
<reference evidence="1 2" key="1">
    <citation type="submission" date="2016-10" db="EMBL/GenBank/DDBJ databases">
        <authorList>
            <person name="de Groot N.N."/>
        </authorList>
    </citation>
    <scope>NUCLEOTIDE SEQUENCE [LARGE SCALE GENOMIC DNA]</scope>
    <source>
        <strain evidence="1 2">CPCC 100156</strain>
    </source>
</reference>
<evidence type="ECO:0000313" key="2">
    <source>
        <dbReference type="Proteomes" id="UP000198925"/>
    </source>
</evidence>
<keyword evidence="2" id="KW-1185">Reference proteome</keyword>
<proteinExistence type="predicted"/>
<dbReference type="Proteomes" id="UP000198925">
    <property type="component" value="Unassembled WGS sequence"/>
</dbReference>
<gene>
    <name evidence="1" type="ORF">SAMN04487779_102029</name>
</gene>
<protein>
    <submittedName>
        <fullName evidence="1">Uncharacterized protein</fullName>
    </submittedName>
</protein>